<dbReference type="AlphaFoldDB" id="A0A9P5C379"/>
<keyword evidence="1" id="KW-0472">Membrane</keyword>
<feature type="transmembrane region" description="Helical" evidence="1">
    <location>
        <begin position="252"/>
        <end position="272"/>
    </location>
</feature>
<organism evidence="2 3">
    <name type="scientific">Didymella heteroderae</name>
    <dbReference type="NCBI Taxonomy" id="1769908"/>
    <lineage>
        <taxon>Eukaryota</taxon>
        <taxon>Fungi</taxon>
        <taxon>Dikarya</taxon>
        <taxon>Ascomycota</taxon>
        <taxon>Pezizomycotina</taxon>
        <taxon>Dothideomycetes</taxon>
        <taxon>Pleosporomycetidae</taxon>
        <taxon>Pleosporales</taxon>
        <taxon>Pleosporineae</taxon>
        <taxon>Didymellaceae</taxon>
        <taxon>Didymella</taxon>
    </lineage>
</organism>
<keyword evidence="1" id="KW-1133">Transmembrane helix</keyword>
<feature type="transmembrane region" description="Helical" evidence="1">
    <location>
        <begin position="307"/>
        <end position="330"/>
    </location>
</feature>
<accession>A0A9P5C379</accession>
<sequence>MNASRARRRAYTAHALVLFDAYGILLSSGIWLEYHFTTLHPTTPLVALSTIAAAQIACLGLAIGISTRLHARSPHYWRRMMATGALLVCGAYVALLTNTDNDVRALVLWQGALTGLGVGVLCATSLRVLSTHYRHDIATASRVCVAAGFGGAGIYTVAMWCCLRAERARLGYGSTLLLLGATLLPAIWLTGPSSEDEVKSWSSTPRDPHSRDACRTPLTLLAQPLILTFSLIPPLYLPLLLARHPGPYRADTGVYILLAIHCTAGLASAFVPRVPSNRLSACLLCGAASVLSGTAIIPLIWMFGVEVTVPCAVVYGAGLGTVCTLWMTMLMECGNGVAMGRVGWLSAFALVLGLCTGGAVVGVAAVLQGCKKGVGITLGALAGCLILSGLGFGIGGVVRHWKRR</sequence>
<reference evidence="2" key="1">
    <citation type="submission" date="2019-04" db="EMBL/GenBank/DDBJ databases">
        <title>Sequencing of skin fungus with MAO and IRED activity.</title>
        <authorList>
            <person name="Marsaioli A.J."/>
            <person name="Bonatto J.M.C."/>
            <person name="Reis Junior O."/>
        </authorList>
    </citation>
    <scope>NUCLEOTIDE SEQUENCE</scope>
    <source>
        <strain evidence="2">28M1</strain>
    </source>
</reference>
<comment type="caution">
    <text evidence="2">The sequence shown here is derived from an EMBL/GenBank/DDBJ whole genome shotgun (WGS) entry which is preliminary data.</text>
</comment>
<keyword evidence="1" id="KW-0812">Transmembrane</keyword>
<feature type="transmembrane region" description="Helical" evidence="1">
    <location>
        <begin position="373"/>
        <end position="398"/>
    </location>
</feature>
<feature type="transmembrane region" description="Helical" evidence="1">
    <location>
        <begin position="44"/>
        <end position="64"/>
    </location>
</feature>
<feature type="transmembrane region" description="Helical" evidence="1">
    <location>
        <begin position="172"/>
        <end position="191"/>
    </location>
</feature>
<name>A0A9P5C379_9PLEO</name>
<dbReference type="EMBL" id="SWKV01000009">
    <property type="protein sequence ID" value="KAF3044316.1"/>
    <property type="molecule type" value="Genomic_DNA"/>
</dbReference>
<feature type="transmembrane region" description="Helical" evidence="1">
    <location>
        <begin position="342"/>
        <end position="367"/>
    </location>
</feature>
<dbReference type="OrthoDB" id="3797192at2759"/>
<evidence type="ECO:0000313" key="2">
    <source>
        <dbReference type="EMBL" id="KAF3044316.1"/>
    </source>
</evidence>
<dbReference type="Proteomes" id="UP000758155">
    <property type="component" value="Unassembled WGS sequence"/>
</dbReference>
<dbReference type="InterPro" id="IPR036259">
    <property type="entry name" value="MFS_trans_sf"/>
</dbReference>
<evidence type="ECO:0000313" key="3">
    <source>
        <dbReference type="Proteomes" id="UP000758155"/>
    </source>
</evidence>
<gene>
    <name evidence="2" type="ORF">E8E12_007333</name>
</gene>
<keyword evidence="3" id="KW-1185">Reference proteome</keyword>
<protein>
    <submittedName>
        <fullName evidence="2">Uncharacterized protein</fullName>
    </submittedName>
</protein>
<feature type="transmembrane region" description="Helical" evidence="1">
    <location>
        <begin position="76"/>
        <end position="95"/>
    </location>
</feature>
<dbReference type="SUPFAM" id="SSF103473">
    <property type="entry name" value="MFS general substrate transporter"/>
    <property type="match status" value="1"/>
</dbReference>
<evidence type="ECO:0000256" key="1">
    <source>
        <dbReference type="SAM" id="Phobius"/>
    </source>
</evidence>
<feature type="transmembrane region" description="Helical" evidence="1">
    <location>
        <begin position="279"/>
        <end position="301"/>
    </location>
</feature>
<feature type="transmembrane region" description="Helical" evidence="1">
    <location>
        <begin position="107"/>
        <end position="129"/>
    </location>
</feature>
<feature type="transmembrane region" description="Helical" evidence="1">
    <location>
        <begin position="12"/>
        <end position="32"/>
    </location>
</feature>
<proteinExistence type="predicted"/>
<feature type="transmembrane region" description="Helical" evidence="1">
    <location>
        <begin position="141"/>
        <end position="160"/>
    </location>
</feature>
<feature type="transmembrane region" description="Helical" evidence="1">
    <location>
        <begin position="212"/>
        <end position="232"/>
    </location>
</feature>